<dbReference type="EMBL" id="KL142368">
    <property type="protein sequence ID" value="KDR84641.1"/>
    <property type="molecule type" value="Genomic_DNA"/>
</dbReference>
<keyword evidence="3" id="KW-0812">Transmembrane</keyword>
<evidence type="ECO:0000313" key="15">
    <source>
        <dbReference type="EMBL" id="KDR84641.1"/>
    </source>
</evidence>
<evidence type="ECO:0000256" key="7">
    <source>
        <dbReference type="ARBA" id="ARBA00022840"/>
    </source>
</evidence>
<evidence type="ECO:0000256" key="1">
    <source>
        <dbReference type="ARBA" id="ARBA00004434"/>
    </source>
</evidence>
<keyword evidence="16" id="KW-1185">Reference proteome</keyword>
<keyword evidence="4" id="KW-0547">Nucleotide-binding</keyword>
<comment type="catalytic activity">
    <reaction evidence="11">
        <text>ATP + H2O = ADP + phosphate + H(+)</text>
        <dbReference type="Rhea" id="RHEA:13065"/>
        <dbReference type="ChEBI" id="CHEBI:15377"/>
        <dbReference type="ChEBI" id="CHEBI:15378"/>
        <dbReference type="ChEBI" id="CHEBI:30616"/>
        <dbReference type="ChEBI" id="CHEBI:43474"/>
        <dbReference type="ChEBI" id="CHEBI:456216"/>
    </reaction>
    <physiologicalReaction direction="left-to-right" evidence="11">
        <dbReference type="Rhea" id="RHEA:13066"/>
    </physiologicalReaction>
</comment>
<protein>
    <recommendedName>
        <fullName evidence="17">AAA+ ATPase domain-containing protein</fullName>
    </recommendedName>
</protein>
<dbReference type="InterPro" id="IPR003593">
    <property type="entry name" value="AAA+_ATPase"/>
</dbReference>
<feature type="domain" description="BCS1 N-terminal" evidence="14">
    <location>
        <begin position="10"/>
        <end position="202"/>
    </location>
</feature>
<evidence type="ECO:0000259" key="14">
    <source>
        <dbReference type="SMART" id="SM01024"/>
    </source>
</evidence>
<comment type="similarity">
    <text evidence="2">Belongs to the AAA ATPase family. BCS1 subfamily.</text>
</comment>
<dbReference type="InterPro" id="IPR003959">
    <property type="entry name" value="ATPase_AAA_core"/>
</dbReference>
<dbReference type="SMART" id="SM00382">
    <property type="entry name" value="AAA"/>
    <property type="match status" value="1"/>
</dbReference>
<dbReference type="Gene3D" id="3.40.50.300">
    <property type="entry name" value="P-loop containing nucleotide triphosphate hydrolases"/>
    <property type="match status" value="1"/>
</dbReference>
<gene>
    <name evidence="15" type="ORF">GALMADRAFT_23943</name>
</gene>
<evidence type="ECO:0000259" key="13">
    <source>
        <dbReference type="SMART" id="SM00382"/>
    </source>
</evidence>
<dbReference type="HOGENOM" id="CLU_010189_3_2_1"/>
<dbReference type="Proteomes" id="UP000027222">
    <property type="component" value="Unassembled WGS sequence"/>
</dbReference>
<dbReference type="Pfam" id="PF08740">
    <property type="entry name" value="BCS1_N"/>
    <property type="match status" value="1"/>
</dbReference>
<dbReference type="GO" id="GO:0005524">
    <property type="term" value="F:ATP binding"/>
    <property type="evidence" value="ECO:0007669"/>
    <property type="project" value="UniProtKB-KW"/>
</dbReference>
<accession>A0A067TN94</accession>
<evidence type="ECO:0000256" key="4">
    <source>
        <dbReference type="ARBA" id="ARBA00022741"/>
    </source>
</evidence>
<keyword evidence="7" id="KW-0067">ATP-binding</keyword>
<evidence type="ECO:0000256" key="2">
    <source>
        <dbReference type="ARBA" id="ARBA00007448"/>
    </source>
</evidence>
<keyword evidence="9" id="KW-0496">Mitochondrion</keyword>
<dbReference type="STRING" id="685588.A0A067TN94"/>
<keyword evidence="8" id="KW-1133">Transmembrane helix</keyword>
<dbReference type="InterPro" id="IPR014851">
    <property type="entry name" value="BCS1_N"/>
</dbReference>
<keyword evidence="10" id="KW-0472">Membrane</keyword>
<evidence type="ECO:0000313" key="16">
    <source>
        <dbReference type="Proteomes" id="UP000027222"/>
    </source>
</evidence>
<reference evidence="16" key="1">
    <citation type="journal article" date="2014" name="Proc. Natl. Acad. Sci. U.S.A.">
        <title>Extensive sampling of basidiomycete genomes demonstrates inadequacy of the white-rot/brown-rot paradigm for wood decay fungi.</title>
        <authorList>
            <person name="Riley R."/>
            <person name="Salamov A.A."/>
            <person name="Brown D.W."/>
            <person name="Nagy L.G."/>
            <person name="Floudas D."/>
            <person name="Held B.W."/>
            <person name="Levasseur A."/>
            <person name="Lombard V."/>
            <person name="Morin E."/>
            <person name="Otillar R."/>
            <person name="Lindquist E.A."/>
            <person name="Sun H."/>
            <person name="LaButti K.M."/>
            <person name="Schmutz J."/>
            <person name="Jabbour D."/>
            <person name="Luo H."/>
            <person name="Baker S.E."/>
            <person name="Pisabarro A.G."/>
            <person name="Walton J.D."/>
            <person name="Blanchette R.A."/>
            <person name="Henrissat B."/>
            <person name="Martin F."/>
            <person name="Cullen D."/>
            <person name="Hibbett D.S."/>
            <person name="Grigoriev I.V."/>
        </authorList>
    </citation>
    <scope>NUCLEOTIDE SEQUENCE [LARGE SCALE GENOMIC DNA]</scope>
    <source>
        <strain evidence="16">CBS 339.88</strain>
    </source>
</reference>
<organism evidence="15 16">
    <name type="scientific">Galerina marginata (strain CBS 339.88)</name>
    <dbReference type="NCBI Taxonomy" id="685588"/>
    <lineage>
        <taxon>Eukaryota</taxon>
        <taxon>Fungi</taxon>
        <taxon>Dikarya</taxon>
        <taxon>Basidiomycota</taxon>
        <taxon>Agaricomycotina</taxon>
        <taxon>Agaricomycetes</taxon>
        <taxon>Agaricomycetidae</taxon>
        <taxon>Agaricales</taxon>
        <taxon>Agaricineae</taxon>
        <taxon>Strophariaceae</taxon>
        <taxon>Galerina</taxon>
    </lineage>
</organism>
<feature type="non-terminal residue" evidence="15">
    <location>
        <position position="1"/>
    </location>
</feature>
<comment type="subcellular location">
    <subcellularLocation>
        <location evidence="1">Mitochondrion inner membrane</location>
        <topology evidence="1">Single-pass membrane protein</topology>
    </subcellularLocation>
</comment>
<evidence type="ECO:0008006" key="17">
    <source>
        <dbReference type="Google" id="ProtNLM"/>
    </source>
</evidence>
<dbReference type="AlphaFoldDB" id="A0A067TN94"/>
<dbReference type="GO" id="GO:0005743">
    <property type="term" value="C:mitochondrial inner membrane"/>
    <property type="evidence" value="ECO:0007669"/>
    <property type="project" value="UniProtKB-SubCell"/>
</dbReference>
<evidence type="ECO:0000256" key="6">
    <source>
        <dbReference type="ARBA" id="ARBA00022801"/>
    </source>
</evidence>
<evidence type="ECO:0000256" key="10">
    <source>
        <dbReference type="ARBA" id="ARBA00023136"/>
    </source>
</evidence>
<dbReference type="GO" id="GO:0016887">
    <property type="term" value="F:ATP hydrolysis activity"/>
    <property type="evidence" value="ECO:0007669"/>
    <property type="project" value="InterPro"/>
</dbReference>
<evidence type="ECO:0000256" key="3">
    <source>
        <dbReference type="ARBA" id="ARBA00022692"/>
    </source>
</evidence>
<dbReference type="Pfam" id="PF25426">
    <property type="entry name" value="AAA_lid_BCS1"/>
    <property type="match status" value="1"/>
</dbReference>
<feature type="domain" description="AAA+ ATPase" evidence="13">
    <location>
        <begin position="233"/>
        <end position="380"/>
    </location>
</feature>
<evidence type="ECO:0000256" key="9">
    <source>
        <dbReference type="ARBA" id="ARBA00023128"/>
    </source>
</evidence>
<sequence length="494" mass="55573">SYVADSIRLFMLGTIIEVGRRLFGWAVERFNFFQYSITAQFAEGDAVYEWIILLLTEEQIWTHSRHFRVSAKSSIRQWSVDLTTDNKTKDETDKLVERHTECVPTYEEPQLFLLKGYLAEVRRQGGPTGNSKGAQGATGKLFLTLYTREMSALSAIVEDARQRYVKNSRGHVIVHTIDQAIYGPGSVWTNAKRKSRRPLNSIILQEGVINSLIEDAREFIRMEDWYVQVGIPHHRGYLLYGPPGTGKSSTIYAVAGELGLEIYSLSLAASSVDDSFLARAVASIPKQAIFLLEDIDCAFPAREEVDDEDVHGFGNMARPGGPGRRQGPSVTLSGLLNVLDGVGSEEGKIFFATTNYIDRLDPALLRPGRIDKKIKYKLARKAQAAALFLRFYPEAYTTLLSEHEKPSDYEKKSDPLTSAEKSSALRALSEKFAASIPDHEFSTAEIQGFLLGYKQQPELAVQSISAWIEQESMERAERTKSEQEKKNKRREIKE</sequence>
<dbReference type="CDD" id="cd19510">
    <property type="entry name" value="RecA-like_BCS1"/>
    <property type="match status" value="1"/>
</dbReference>
<dbReference type="SUPFAM" id="SSF52540">
    <property type="entry name" value="P-loop containing nucleoside triphosphate hydrolases"/>
    <property type="match status" value="1"/>
</dbReference>
<proteinExistence type="inferred from homology"/>
<name>A0A067TN94_GALM3</name>
<keyword evidence="5" id="KW-0999">Mitochondrion inner membrane</keyword>
<dbReference type="Pfam" id="PF00004">
    <property type="entry name" value="AAA"/>
    <property type="match status" value="1"/>
</dbReference>
<evidence type="ECO:0000256" key="8">
    <source>
        <dbReference type="ARBA" id="ARBA00022989"/>
    </source>
</evidence>
<evidence type="ECO:0000256" key="12">
    <source>
        <dbReference type="SAM" id="MobiDB-lite"/>
    </source>
</evidence>
<dbReference type="InterPro" id="IPR027417">
    <property type="entry name" value="P-loop_NTPase"/>
</dbReference>
<dbReference type="OrthoDB" id="10251412at2759"/>
<dbReference type="InterPro" id="IPR050747">
    <property type="entry name" value="Mitochondrial_chaperone_BCS1"/>
</dbReference>
<keyword evidence="6" id="KW-0378">Hydrolase</keyword>
<dbReference type="SMART" id="SM01024">
    <property type="entry name" value="BCS1_N"/>
    <property type="match status" value="1"/>
</dbReference>
<feature type="non-terminal residue" evidence="15">
    <location>
        <position position="494"/>
    </location>
</feature>
<dbReference type="InterPro" id="IPR057495">
    <property type="entry name" value="AAA_lid_BCS1"/>
</dbReference>
<evidence type="ECO:0000256" key="11">
    <source>
        <dbReference type="ARBA" id="ARBA00048778"/>
    </source>
</evidence>
<feature type="region of interest" description="Disordered" evidence="12">
    <location>
        <begin position="472"/>
        <end position="494"/>
    </location>
</feature>
<evidence type="ECO:0000256" key="5">
    <source>
        <dbReference type="ARBA" id="ARBA00022792"/>
    </source>
</evidence>
<dbReference type="PANTHER" id="PTHR23070">
    <property type="entry name" value="BCS1 AAA-TYPE ATPASE"/>
    <property type="match status" value="1"/>
</dbReference>